<reference evidence="13" key="1">
    <citation type="journal article" date="2009" name="Genome Res.">
        <title>Comparative genomic analyses of the human fungal pathogens Coccidioides and their relatives.</title>
        <authorList>
            <person name="Sharpton T.J."/>
            <person name="Stajich J.E."/>
            <person name="Rounsley S.D."/>
            <person name="Gardner M.J."/>
            <person name="Wortman J.R."/>
            <person name="Jordar V.S."/>
            <person name="Maiti R."/>
            <person name="Kodira C.D."/>
            <person name="Neafsey D.E."/>
            <person name="Zeng Q."/>
            <person name="Hung C.-Y."/>
            <person name="McMahan C."/>
            <person name="Muszewska A."/>
            <person name="Grynberg M."/>
            <person name="Mandel M.A."/>
            <person name="Kellner E.M."/>
            <person name="Barker B.M."/>
            <person name="Galgiani J.N."/>
            <person name="Orbach M.J."/>
            <person name="Kirkland T.N."/>
            <person name="Cole G.T."/>
            <person name="Henn M.R."/>
            <person name="Birren B.W."/>
            <person name="Taylor J.W."/>
        </authorList>
    </citation>
    <scope>NUCLEOTIDE SEQUENCE [LARGE SCALE GENOMIC DNA]</scope>
    <source>
        <strain evidence="13">RS</strain>
    </source>
</reference>
<dbReference type="Pfam" id="PF04082">
    <property type="entry name" value="Fungal_trans"/>
    <property type="match status" value="1"/>
</dbReference>
<dbReference type="Gene3D" id="4.10.240.10">
    <property type="entry name" value="Zn(2)-C6 fungal-type DNA-binding domain"/>
    <property type="match status" value="1"/>
</dbReference>
<sequence>MAAQRPLGPKPSDSSSFGIPPTGPPPPPSNPPKPAKGPSTRRALSCLPCRRHKLKCDRQVPCHSCTRYRREDLCRKHPAPSSLLEGVRGGPKAPTNAIAAVSDASSSSPSSSAQDATPYSNPTSKPGTASVVRPETTINPPPSTTIRAAGTTASLPLGNTLSLRTSTSQNSDVVLRVAGTSTAPRTLPILLSAVQGLNSQAEVASFWKSELTASLPSKYQCDLLTMYYLEHINWVFHFLHSPSFQDEYAAFWNTKVQDINLIWLSFLYSIISCSAIFLPLDAAQNAGFPGRSLRNKSHEWYSASRQALHAGGFEARPTVTQLLTFLITQLYWLATKNVEALNSHLGQAVRNAQALGLDRDVPGKNYIDTELRRRIWWELFNCDIFQSMCLGRAPLISTSPSKVPFPAHCNDDDITETSIKPRPMEEPTDTTANILRAEAFMIFEKLYNTDVDLLSSYEYVKSVDDEIADLVSKFPWYFQIGPNRECAILGDHLEFITWQHHMINSCICMQRIRMNRPFIHTRTGNSWEVCVKAANDVLAVYSNLRNRNVDEFRKSQKFLIQGYQTFSAAVSLAGFLLVERAFPADNIRKDIEMIIADLAYTDANISIAVDGRKVLIKMLEMHDRRGLREPLDPETVISEIATVFGGEQSTRKYLKRCDIGYVLNDEPATTGPTAAAVPVSTTRPVDQTVSDHAIAATHPQASMAHMISMGTLPEYRDPYYNMPETIQFTFDDNYMNWDVMLQHMSYYQQ</sequence>
<dbReference type="Proteomes" id="UP000001261">
    <property type="component" value="Unassembled WGS sequence"/>
</dbReference>
<feature type="compositionally biased region" description="Low complexity" evidence="10">
    <location>
        <begin position="97"/>
        <end position="116"/>
    </location>
</feature>
<evidence type="ECO:0000256" key="6">
    <source>
        <dbReference type="ARBA" id="ARBA00023163"/>
    </source>
</evidence>
<dbReference type="SMART" id="SM00066">
    <property type="entry name" value="GAL4"/>
    <property type="match status" value="1"/>
</dbReference>
<evidence type="ECO:0000313" key="13">
    <source>
        <dbReference type="Proteomes" id="UP000001261"/>
    </source>
</evidence>
<dbReference type="GO" id="GO:0006351">
    <property type="term" value="P:DNA-templated transcription"/>
    <property type="evidence" value="ECO:0007669"/>
    <property type="project" value="InterPro"/>
</dbReference>
<dbReference type="Pfam" id="PF00172">
    <property type="entry name" value="Zn_clus"/>
    <property type="match status" value="1"/>
</dbReference>
<evidence type="ECO:0000256" key="4">
    <source>
        <dbReference type="ARBA" id="ARBA00023015"/>
    </source>
</evidence>
<feature type="compositionally biased region" description="Polar residues" evidence="10">
    <location>
        <begin position="117"/>
        <end position="127"/>
    </location>
</feature>
<evidence type="ECO:0000259" key="11">
    <source>
        <dbReference type="PROSITE" id="PS50048"/>
    </source>
</evidence>
<dbReference type="OMA" id="CIRYRRE"/>
<dbReference type="OrthoDB" id="6486656at2759"/>
<evidence type="ECO:0000256" key="9">
    <source>
        <dbReference type="ARBA" id="ARBA00045154"/>
    </source>
</evidence>
<dbReference type="AlphaFoldDB" id="J3KM72"/>
<feature type="domain" description="Zn(2)-C6 fungal-type" evidence="11">
    <location>
        <begin position="45"/>
        <end position="76"/>
    </location>
</feature>
<proteinExistence type="predicted"/>
<evidence type="ECO:0000256" key="5">
    <source>
        <dbReference type="ARBA" id="ARBA00023125"/>
    </source>
</evidence>
<keyword evidence="4" id="KW-0805">Transcription regulation</keyword>
<dbReference type="InterPro" id="IPR007219">
    <property type="entry name" value="XnlR_reg_dom"/>
</dbReference>
<dbReference type="GO" id="GO:0000981">
    <property type="term" value="F:DNA-binding transcription factor activity, RNA polymerase II-specific"/>
    <property type="evidence" value="ECO:0007669"/>
    <property type="project" value="InterPro"/>
</dbReference>
<keyword evidence="3" id="KW-0479">Metal-binding</keyword>
<accession>J3KM72</accession>
<dbReference type="STRING" id="246410.J3KM72"/>
<comment type="function">
    <text evidence="9">Transcription factor that specifically regulates the neosartoricin B biosynthesis gene cluster.</text>
</comment>
<evidence type="ECO:0000256" key="8">
    <source>
        <dbReference type="ARBA" id="ARBA00031692"/>
    </source>
</evidence>
<dbReference type="SUPFAM" id="SSF57701">
    <property type="entry name" value="Zn2/Cys6 DNA-binding domain"/>
    <property type="match status" value="1"/>
</dbReference>
<evidence type="ECO:0000313" key="12">
    <source>
        <dbReference type="EMBL" id="EAS37472.3"/>
    </source>
</evidence>
<keyword evidence="13" id="KW-1185">Reference proteome</keyword>
<name>J3KM72_COCIM</name>
<dbReference type="CDD" id="cd12148">
    <property type="entry name" value="fungal_TF_MHR"/>
    <property type="match status" value="1"/>
</dbReference>
<evidence type="ECO:0000256" key="1">
    <source>
        <dbReference type="ARBA" id="ARBA00004123"/>
    </source>
</evidence>
<reference evidence="13" key="2">
    <citation type="journal article" date="2010" name="Genome Res.">
        <title>Population genomic sequencing of Coccidioides fungi reveals recent hybridization and transposon control.</title>
        <authorList>
            <person name="Neafsey D.E."/>
            <person name="Barker B.M."/>
            <person name="Sharpton T.J."/>
            <person name="Stajich J.E."/>
            <person name="Park D.J."/>
            <person name="Whiston E."/>
            <person name="Hung C.-Y."/>
            <person name="McMahan C."/>
            <person name="White J."/>
            <person name="Sykes S."/>
            <person name="Heiman D."/>
            <person name="Young S."/>
            <person name="Zeng Q."/>
            <person name="Abouelleil A."/>
            <person name="Aftuck L."/>
            <person name="Bessette D."/>
            <person name="Brown A."/>
            <person name="FitzGerald M."/>
            <person name="Lui A."/>
            <person name="Macdonald J.P."/>
            <person name="Priest M."/>
            <person name="Orbach M.J."/>
            <person name="Galgiani J.N."/>
            <person name="Kirkland T.N."/>
            <person name="Cole G.T."/>
            <person name="Birren B.W."/>
            <person name="Henn M.R."/>
            <person name="Taylor J.W."/>
            <person name="Rounsley S.D."/>
        </authorList>
    </citation>
    <scope>GENOME REANNOTATION</scope>
    <source>
        <strain evidence="13">RS</strain>
    </source>
</reference>
<keyword evidence="6" id="KW-0804">Transcription</keyword>
<comment type="subcellular location">
    <subcellularLocation>
        <location evidence="1">Nucleus</location>
    </subcellularLocation>
</comment>
<dbReference type="GO" id="GO:0008270">
    <property type="term" value="F:zinc ion binding"/>
    <property type="evidence" value="ECO:0007669"/>
    <property type="project" value="InterPro"/>
</dbReference>
<evidence type="ECO:0000256" key="3">
    <source>
        <dbReference type="ARBA" id="ARBA00022723"/>
    </source>
</evidence>
<dbReference type="VEuPathDB" id="FungiDB:CIMG_02826"/>
<dbReference type="RefSeq" id="XP_001249055.2">
    <property type="nucleotide sequence ID" value="XM_001249054.2"/>
</dbReference>
<dbReference type="EMBL" id="GG704911">
    <property type="protein sequence ID" value="EAS37472.3"/>
    <property type="molecule type" value="Genomic_DNA"/>
</dbReference>
<feature type="compositionally biased region" description="Pro residues" evidence="10">
    <location>
        <begin position="21"/>
        <end position="35"/>
    </location>
</feature>
<dbReference type="InterPro" id="IPR050613">
    <property type="entry name" value="Sec_Metabolite_Reg"/>
</dbReference>
<dbReference type="PROSITE" id="PS00463">
    <property type="entry name" value="ZN2_CY6_FUNGAL_1"/>
    <property type="match status" value="1"/>
</dbReference>
<dbReference type="GeneID" id="4565252"/>
<organism evidence="12 13">
    <name type="scientific">Coccidioides immitis (strain RS)</name>
    <name type="common">Valley fever fungus</name>
    <dbReference type="NCBI Taxonomy" id="246410"/>
    <lineage>
        <taxon>Eukaryota</taxon>
        <taxon>Fungi</taxon>
        <taxon>Dikarya</taxon>
        <taxon>Ascomycota</taxon>
        <taxon>Pezizomycotina</taxon>
        <taxon>Eurotiomycetes</taxon>
        <taxon>Eurotiomycetidae</taxon>
        <taxon>Onygenales</taxon>
        <taxon>Onygenaceae</taxon>
        <taxon>Coccidioides</taxon>
    </lineage>
</organism>
<dbReference type="GO" id="GO:0005634">
    <property type="term" value="C:nucleus"/>
    <property type="evidence" value="ECO:0007669"/>
    <property type="project" value="UniProtKB-SubCell"/>
</dbReference>
<feature type="region of interest" description="Disordered" evidence="10">
    <location>
        <begin position="1"/>
        <end position="42"/>
    </location>
</feature>
<dbReference type="InterPro" id="IPR001138">
    <property type="entry name" value="Zn2Cys6_DnaBD"/>
</dbReference>
<protein>
    <recommendedName>
        <fullName evidence="2">C6 finger domain transcription factor nscR</fullName>
    </recommendedName>
    <alternativeName>
        <fullName evidence="8">Neosartiricin B biosynthesis protein R</fullName>
    </alternativeName>
</protein>
<evidence type="ECO:0000256" key="10">
    <source>
        <dbReference type="SAM" id="MobiDB-lite"/>
    </source>
</evidence>
<dbReference type="SMART" id="SM00906">
    <property type="entry name" value="Fungal_trans"/>
    <property type="match status" value="1"/>
</dbReference>
<dbReference type="PROSITE" id="PS50048">
    <property type="entry name" value="ZN2_CY6_FUNGAL_2"/>
    <property type="match status" value="1"/>
</dbReference>
<dbReference type="GO" id="GO:0003677">
    <property type="term" value="F:DNA binding"/>
    <property type="evidence" value="ECO:0007669"/>
    <property type="project" value="UniProtKB-KW"/>
</dbReference>
<evidence type="ECO:0000256" key="7">
    <source>
        <dbReference type="ARBA" id="ARBA00023242"/>
    </source>
</evidence>
<gene>
    <name evidence="12" type="ORF">CIMG_02826</name>
</gene>
<keyword evidence="5" id="KW-0238">DNA-binding</keyword>
<dbReference type="PANTHER" id="PTHR31001:SF87">
    <property type="entry name" value="COL-21"/>
    <property type="match status" value="1"/>
</dbReference>
<dbReference type="PANTHER" id="PTHR31001">
    <property type="entry name" value="UNCHARACTERIZED TRANSCRIPTIONAL REGULATORY PROTEIN"/>
    <property type="match status" value="1"/>
</dbReference>
<keyword evidence="7" id="KW-0539">Nucleus</keyword>
<dbReference type="InParanoid" id="J3KM72"/>
<dbReference type="KEGG" id="cim:CIMG_02826"/>
<dbReference type="InterPro" id="IPR036864">
    <property type="entry name" value="Zn2-C6_fun-type_DNA-bd_sf"/>
</dbReference>
<dbReference type="CDD" id="cd00067">
    <property type="entry name" value="GAL4"/>
    <property type="match status" value="1"/>
</dbReference>
<feature type="region of interest" description="Disordered" evidence="10">
    <location>
        <begin position="79"/>
        <end position="149"/>
    </location>
</feature>
<evidence type="ECO:0000256" key="2">
    <source>
        <dbReference type="ARBA" id="ARBA00018346"/>
    </source>
</evidence>